<sequence>MEEKLKNNSMESVDSCGCGHDHHDGHSHDEHDDHKHEHHHGHNEEHCGCGCEDHEHNHEHHHHDDDHHCGCGCEDHEQEHNHDHQHHDDNHCGCGCEDHEHEHEHHHHDGDDHCDCGCEDHDHEHNHKHHHHDDDHCDCGCEDHNHEHEHHHHDDHCDCGCGCEDHNHEHHHHHDHSSHTAKRVYILENLGCAHCASKMEEQIQHLDGVENATITFATKQLRLNAKDPDALLPQIRKICTSIESEVKVVPRDPKPTASAGAKTKTYILENLGCANCASKMEKQIANLDGISDATITFATKQLRVTAKNPDRYLSDIRRICTSIESEVIVKEKDPKPKAQATHSEEQKQSSKKAFSKEKIDTICIILGAILFVAGEIMEHKGFGTSATLPIFVVAYLALGGVIVVKAAKNISHGQIFDENFLMSVATLAAFAINDSAEAVGVMLFYRIGELFEEKAVERSRGQIMDAVDLRPEVVNLVTGDDIQVIPSEEAQIGDILLVRPGDRIPLDGVIIEGNSRIDTSPITGEPVPVAVNEGAEITSGCVNTSGQLKIRVEKPLEESMVTRILDSVENAAASKPKIDRFITRFAKVYTPCVVGIAIATALIPSLVTGNWHYWIYTAITFLVMSCPCALVLSIPLAFFSGIGAGSKKGILFKGGLSIEGLSHLGAVVMDKTGTITEGNFQLQKVVTTGEYNETQLLAMCAGCEQNSTHPIANSIVAAAKERGISLEKPLSLEEISGYGISAQMPEGKVLCGNRKLMDKFGVTIGELHEAAYGSEVFMAVNGKFAGYMLISDTIKPDAKNAIASLKKLGLHTVMLTGDSEDSAQAVGKEAGIDEIYAKLLPEDKLNALKKIRQEHGTVMFVGDGINDAPVLAGADVGAAMGSGADAAIEAADAVFMNSNVDAIPQSVSIAKNTNRIAWQNVVFALVIKIAVMILGLAGHANMWMAVFADTGVAMICVLNSIRILYKK</sequence>
<keyword evidence="5 13" id="KW-0479">Metal-binding</keyword>
<dbReference type="Gene3D" id="3.40.50.1000">
    <property type="entry name" value="HAD superfamily/HAD-like"/>
    <property type="match status" value="1"/>
</dbReference>
<keyword evidence="10 13" id="KW-0472">Membrane</keyword>
<dbReference type="NCBIfam" id="TIGR01512">
    <property type="entry name" value="ATPase-IB2_Cd"/>
    <property type="match status" value="1"/>
</dbReference>
<dbReference type="SUPFAM" id="SSF55008">
    <property type="entry name" value="HMA, heavy metal-associated domain"/>
    <property type="match status" value="2"/>
</dbReference>
<keyword evidence="4 13" id="KW-0812">Transmembrane</keyword>
<evidence type="ECO:0000256" key="3">
    <source>
        <dbReference type="ARBA" id="ARBA00022539"/>
    </source>
</evidence>
<dbReference type="Pfam" id="PF00403">
    <property type="entry name" value="HMA"/>
    <property type="match status" value="2"/>
</dbReference>
<protein>
    <recommendedName>
        <fullName evidence="11">Cd(2+)-exporting ATPase</fullName>
        <ecNumber evidence="11">7.2.2.21</ecNumber>
    </recommendedName>
</protein>
<gene>
    <name evidence="16" type="ORF">WMO28_10895</name>
</gene>
<feature type="transmembrane region" description="Helical" evidence="13">
    <location>
        <begin position="588"/>
        <end position="607"/>
    </location>
</feature>
<dbReference type="SUPFAM" id="SSF81665">
    <property type="entry name" value="Calcium ATPase, transmembrane domain M"/>
    <property type="match status" value="1"/>
</dbReference>
<dbReference type="InterPro" id="IPR001757">
    <property type="entry name" value="P_typ_ATPase"/>
</dbReference>
<evidence type="ECO:0000256" key="6">
    <source>
        <dbReference type="ARBA" id="ARBA00022741"/>
    </source>
</evidence>
<dbReference type="InterPro" id="IPR036412">
    <property type="entry name" value="HAD-like_sf"/>
</dbReference>
<dbReference type="InterPro" id="IPR036163">
    <property type="entry name" value="HMA_dom_sf"/>
</dbReference>
<dbReference type="Gene3D" id="3.40.1110.10">
    <property type="entry name" value="Calcium-transporting ATPase, cytoplasmic domain N"/>
    <property type="match status" value="1"/>
</dbReference>
<dbReference type="InterPro" id="IPR027256">
    <property type="entry name" value="P-typ_ATPase_IB"/>
</dbReference>
<evidence type="ECO:0000256" key="1">
    <source>
        <dbReference type="ARBA" id="ARBA00004141"/>
    </source>
</evidence>
<dbReference type="PANTHER" id="PTHR48085">
    <property type="entry name" value="CADMIUM/ZINC-TRANSPORTING ATPASE HMA2-RELATED"/>
    <property type="match status" value="1"/>
</dbReference>
<dbReference type="NCBIfam" id="TIGR01525">
    <property type="entry name" value="ATPase-IB_hvy"/>
    <property type="match status" value="1"/>
</dbReference>
<dbReference type="SUPFAM" id="SSF81653">
    <property type="entry name" value="Calcium ATPase, transduction domain A"/>
    <property type="match status" value="1"/>
</dbReference>
<dbReference type="InterPro" id="IPR059000">
    <property type="entry name" value="ATPase_P-type_domA"/>
</dbReference>
<dbReference type="Gene3D" id="2.70.150.10">
    <property type="entry name" value="Calcium-transporting ATPase, cytoplasmic transduction domain A"/>
    <property type="match status" value="1"/>
</dbReference>
<dbReference type="PROSITE" id="PS50846">
    <property type="entry name" value="HMA_2"/>
    <property type="match status" value="2"/>
</dbReference>
<keyword evidence="17" id="KW-1185">Reference proteome</keyword>
<keyword evidence="3" id="KW-0104">Cadmium</keyword>
<evidence type="ECO:0000256" key="11">
    <source>
        <dbReference type="ARBA" id="ARBA00039103"/>
    </source>
</evidence>
<evidence type="ECO:0000256" key="7">
    <source>
        <dbReference type="ARBA" id="ARBA00022840"/>
    </source>
</evidence>
<feature type="region of interest" description="Disordered" evidence="14">
    <location>
        <begin position="331"/>
        <end position="352"/>
    </location>
</feature>
<dbReference type="InterPro" id="IPR018303">
    <property type="entry name" value="ATPase_P-typ_P_site"/>
</dbReference>
<dbReference type="InterPro" id="IPR008250">
    <property type="entry name" value="ATPase_P-typ_transduc_dom_A_sf"/>
</dbReference>
<dbReference type="InterPro" id="IPR044492">
    <property type="entry name" value="P_typ_ATPase_HD_dom"/>
</dbReference>
<dbReference type="EMBL" id="JBBMEJ010000012">
    <property type="protein sequence ID" value="MEQ2371441.1"/>
    <property type="molecule type" value="Genomic_DNA"/>
</dbReference>
<evidence type="ECO:0000313" key="16">
    <source>
        <dbReference type="EMBL" id="MEQ2371441.1"/>
    </source>
</evidence>
<dbReference type="InterPro" id="IPR051014">
    <property type="entry name" value="Cation_Transport_ATPase_IB"/>
</dbReference>
<feature type="transmembrane region" description="Helical" evidence="13">
    <location>
        <begin position="382"/>
        <end position="404"/>
    </location>
</feature>
<dbReference type="Pfam" id="PF00122">
    <property type="entry name" value="E1-E2_ATPase"/>
    <property type="match status" value="1"/>
</dbReference>
<comment type="catalytic activity">
    <reaction evidence="12">
        <text>Cd(2+)(in) + ATP + H2O = Cd(2+)(out) + ADP + phosphate + H(+)</text>
        <dbReference type="Rhea" id="RHEA:12132"/>
        <dbReference type="ChEBI" id="CHEBI:15377"/>
        <dbReference type="ChEBI" id="CHEBI:15378"/>
        <dbReference type="ChEBI" id="CHEBI:30616"/>
        <dbReference type="ChEBI" id="CHEBI:43474"/>
        <dbReference type="ChEBI" id="CHEBI:48775"/>
        <dbReference type="ChEBI" id="CHEBI:456216"/>
        <dbReference type="EC" id="7.2.2.21"/>
    </reaction>
</comment>
<feature type="domain" description="HMA" evidence="15">
    <location>
        <begin position="181"/>
        <end position="247"/>
    </location>
</feature>
<feature type="transmembrane region" description="Helical" evidence="13">
    <location>
        <begin position="916"/>
        <end position="937"/>
    </location>
</feature>
<organism evidence="16 17">
    <name type="scientific">Blautia aquisgranensis</name>
    <dbReference type="NCBI Taxonomy" id="3133153"/>
    <lineage>
        <taxon>Bacteria</taxon>
        <taxon>Bacillati</taxon>
        <taxon>Bacillota</taxon>
        <taxon>Clostridia</taxon>
        <taxon>Lachnospirales</taxon>
        <taxon>Lachnospiraceae</taxon>
        <taxon>Blautia</taxon>
    </lineage>
</organism>
<keyword evidence="7 13" id="KW-0067">ATP-binding</keyword>
<evidence type="ECO:0000256" key="2">
    <source>
        <dbReference type="ARBA" id="ARBA00006024"/>
    </source>
</evidence>
<reference evidence="16 17" key="1">
    <citation type="submission" date="2024-03" db="EMBL/GenBank/DDBJ databases">
        <title>Human intestinal bacterial collection.</title>
        <authorList>
            <person name="Pauvert C."/>
            <person name="Hitch T.C.A."/>
            <person name="Clavel T."/>
        </authorList>
    </citation>
    <scope>NUCLEOTIDE SEQUENCE [LARGE SCALE GENOMIC DNA]</scope>
    <source>
        <strain evidence="16 17">CLA-JM-H16</strain>
    </source>
</reference>
<dbReference type="PANTHER" id="PTHR48085:SF5">
    <property type="entry name" value="CADMIUM_ZINC-TRANSPORTING ATPASE HMA4-RELATED"/>
    <property type="match status" value="1"/>
</dbReference>
<evidence type="ECO:0000256" key="13">
    <source>
        <dbReference type="RuleBase" id="RU362081"/>
    </source>
</evidence>
<keyword evidence="13" id="KW-1003">Cell membrane</keyword>
<dbReference type="CDD" id="cd00371">
    <property type="entry name" value="HMA"/>
    <property type="match status" value="2"/>
</dbReference>
<evidence type="ECO:0000256" key="9">
    <source>
        <dbReference type="ARBA" id="ARBA00022989"/>
    </source>
</evidence>
<dbReference type="InterPro" id="IPR023298">
    <property type="entry name" value="ATPase_P-typ_TM_dom_sf"/>
</dbReference>
<evidence type="ECO:0000259" key="15">
    <source>
        <dbReference type="PROSITE" id="PS50846"/>
    </source>
</evidence>
<feature type="transmembrane region" description="Helical" evidence="13">
    <location>
        <begin position="943"/>
        <end position="965"/>
    </location>
</feature>
<dbReference type="PROSITE" id="PS00154">
    <property type="entry name" value="ATPASE_E1_E2"/>
    <property type="match status" value="1"/>
</dbReference>
<dbReference type="SFLD" id="SFLDS00003">
    <property type="entry name" value="Haloacid_Dehalogenase"/>
    <property type="match status" value="1"/>
</dbReference>
<dbReference type="InterPro" id="IPR006121">
    <property type="entry name" value="HMA_dom"/>
</dbReference>
<evidence type="ECO:0000256" key="8">
    <source>
        <dbReference type="ARBA" id="ARBA00022967"/>
    </source>
</evidence>
<dbReference type="InterPro" id="IPR023299">
    <property type="entry name" value="ATPase_P-typ_cyto_dom_N"/>
</dbReference>
<dbReference type="PRINTS" id="PR00119">
    <property type="entry name" value="CATATPASE"/>
</dbReference>
<keyword evidence="8" id="KW-1278">Translocase</keyword>
<dbReference type="SUPFAM" id="SSF56784">
    <property type="entry name" value="HAD-like"/>
    <property type="match status" value="1"/>
</dbReference>
<keyword evidence="6 13" id="KW-0547">Nucleotide-binding</keyword>
<proteinExistence type="inferred from homology"/>
<dbReference type="SFLD" id="SFLDF00027">
    <property type="entry name" value="p-type_atpase"/>
    <property type="match status" value="1"/>
</dbReference>
<feature type="transmembrane region" description="Helical" evidence="13">
    <location>
        <begin position="613"/>
        <end position="639"/>
    </location>
</feature>
<keyword evidence="9 13" id="KW-1133">Transmembrane helix</keyword>
<comment type="subcellular location">
    <subcellularLocation>
        <location evidence="13">Cell membrane</location>
    </subcellularLocation>
    <subcellularLocation>
        <location evidence="1">Membrane</location>
        <topology evidence="1">Multi-pass membrane protein</topology>
    </subcellularLocation>
</comment>
<evidence type="ECO:0000256" key="4">
    <source>
        <dbReference type="ARBA" id="ARBA00022692"/>
    </source>
</evidence>
<dbReference type="InterPro" id="IPR023214">
    <property type="entry name" value="HAD_sf"/>
</dbReference>
<dbReference type="Proteomes" id="UP001473063">
    <property type="component" value="Unassembled WGS sequence"/>
</dbReference>
<dbReference type="EC" id="7.2.2.21" evidence="11"/>
<dbReference type="Pfam" id="PF00702">
    <property type="entry name" value="Hydrolase"/>
    <property type="match status" value="1"/>
</dbReference>
<dbReference type="NCBIfam" id="TIGR01494">
    <property type="entry name" value="ATPase_P-type"/>
    <property type="match status" value="1"/>
</dbReference>
<dbReference type="PROSITE" id="PS01229">
    <property type="entry name" value="COF_2"/>
    <property type="match status" value="1"/>
</dbReference>
<accession>A0ABV1BGU1</accession>
<dbReference type="SFLD" id="SFLDG00002">
    <property type="entry name" value="C1.7:_P-type_atpase_like"/>
    <property type="match status" value="1"/>
</dbReference>
<comment type="caution">
    <text evidence="16">The sequence shown here is derived from an EMBL/GenBank/DDBJ whole genome shotgun (WGS) entry which is preliminary data.</text>
</comment>
<evidence type="ECO:0000256" key="12">
    <source>
        <dbReference type="ARBA" id="ARBA00049338"/>
    </source>
</evidence>
<name>A0ABV1BGU1_9FIRM</name>
<evidence type="ECO:0000256" key="10">
    <source>
        <dbReference type="ARBA" id="ARBA00023136"/>
    </source>
</evidence>
<evidence type="ECO:0000256" key="5">
    <source>
        <dbReference type="ARBA" id="ARBA00022723"/>
    </source>
</evidence>
<evidence type="ECO:0000256" key="14">
    <source>
        <dbReference type="SAM" id="MobiDB-lite"/>
    </source>
</evidence>
<comment type="similarity">
    <text evidence="2 13">Belongs to the cation transport ATPase (P-type) (TC 3.A.3) family. Type IB subfamily.</text>
</comment>
<dbReference type="PRINTS" id="PR00941">
    <property type="entry name" value="CDATPASE"/>
</dbReference>
<evidence type="ECO:0000313" key="17">
    <source>
        <dbReference type="Proteomes" id="UP001473063"/>
    </source>
</evidence>
<dbReference type="Gene3D" id="3.30.70.100">
    <property type="match status" value="2"/>
</dbReference>
<feature type="domain" description="HMA" evidence="15">
    <location>
        <begin position="262"/>
        <end position="331"/>
    </location>
</feature>